<dbReference type="EMBL" id="FWFZ01000007">
    <property type="protein sequence ID" value="SLN44430.1"/>
    <property type="molecule type" value="Genomic_DNA"/>
</dbReference>
<dbReference type="SUPFAM" id="SSF55729">
    <property type="entry name" value="Acyl-CoA N-acyltransferases (Nat)"/>
    <property type="match status" value="1"/>
</dbReference>
<evidence type="ECO:0000256" key="2">
    <source>
        <dbReference type="ARBA" id="ARBA00023315"/>
    </source>
</evidence>
<dbReference type="AlphaFoldDB" id="A0A1Y5SSY9"/>
<feature type="domain" description="N-acetyltransferase" evidence="3">
    <location>
        <begin position="1"/>
        <end position="140"/>
    </location>
</feature>
<name>A0A1Y5SSY9_9RHOB</name>
<protein>
    <submittedName>
        <fullName evidence="4">Putative acetyltransferase</fullName>
    </submittedName>
</protein>
<gene>
    <name evidence="4" type="ORF">ROA7023_01821</name>
</gene>
<dbReference type="Gene3D" id="3.40.630.30">
    <property type="match status" value="1"/>
</dbReference>
<dbReference type="OrthoDB" id="9787920at2"/>
<dbReference type="Pfam" id="PF00583">
    <property type="entry name" value="Acetyltransf_1"/>
    <property type="match status" value="1"/>
</dbReference>
<dbReference type="InterPro" id="IPR000182">
    <property type="entry name" value="GNAT_dom"/>
</dbReference>
<dbReference type="PANTHER" id="PTHR43877:SF2">
    <property type="entry name" value="AMINOALKYLPHOSPHONATE N-ACETYLTRANSFERASE-RELATED"/>
    <property type="match status" value="1"/>
</dbReference>
<evidence type="ECO:0000313" key="4">
    <source>
        <dbReference type="EMBL" id="SLN44430.1"/>
    </source>
</evidence>
<evidence type="ECO:0000313" key="5">
    <source>
        <dbReference type="Proteomes" id="UP000193900"/>
    </source>
</evidence>
<dbReference type="Proteomes" id="UP000193900">
    <property type="component" value="Unassembled WGS sequence"/>
</dbReference>
<keyword evidence="5" id="KW-1185">Reference proteome</keyword>
<proteinExistence type="predicted"/>
<evidence type="ECO:0000259" key="3">
    <source>
        <dbReference type="PROSITE" id="PS51186"/>
    </source>
</evidence>
<dbReference type="InterPro" id="IPR050832">
    <property type="entry name" value="Bact_Acetyltransf"/>
</dbReference>
<dbReference type="CDD" id="cd04301">
    <property type="entry name" value="NAT_SF"/>
    <property type="match status" value="1"/>
</dbReference>
<dbReference type="PROSITE" id="PS51186">
    <property type="entry name" value="GNAT"/>
    <property type="match status" value="1"/>
</dbReference>
<keyword evidence="2" id="KW-0012">Acyltransferase</keyword>
<dbReference type="RefSeq" id="WP_143535501.1">
    <property type="nucleotide sequence ID" value="NZ_FWFZ01000007.1"/>
</dbReference>
<dbReference type="PANTHER" id="PTHR43877">
    <property type="entry name" value="AMINOALKYLPHOSPHONATE N-ACETYLTRANSFERASE-RELATED-RELATED"/>
    <property type="match status" value="1"/>
</dbReference>
<reference evidence="4 5" key="1">
    <citation type="submission" date="2017-03" db="EMBL/GenBank/DDBJ databases">
        <authorList>
            <person name="Afonso C.L."/>
            <person name="Miller P.J."/>
            <person name="Scott M.A."/>
            <person name="Spackman E."/>
            <person name="Goraichik I."/>
            <person name="Dimitrov K.M."/>
            <person name="Suarez D.L."/>
            <person name="Swayne D.E."/>
        </authorList>
    </citation>
    <scope>NUCLEOTIDE SEQUENCE [LARGE SCALE GENOMIC DNA]</scope>
    <source>
        <strain evidence="4 5">CECT 7023</strain>
    </source>
</reference>
<dbReference type="GO" id="GO:0016747">
    <property type="term" value="F:acyltransferase activity, transferring groups other than amino-acyl groups"/>
    <property type="evidence" value="ECO:0007669"/>
    <property type="project" value="InterPro"/>
</dbReference>
<keyword evidence="1 4" id="KW-0808">Transferase</keyword>
<evidence type="ECO:0000256" key="1">
    <source>
        <dbReference type="ARBA" id="ARBA00022679"/>
    </source>
</evidence>
<sequence>MTTQILPPTEDETAFHTRLYDWVSDHATASGHPFDNTPFLLELREDGQCVAGFEGYRLFDWLFVRYIAVAPHRRGRGHGARLVRAAEDKARAEGITGIFIDSYAFQAPEFYEKLGYTVFGTLDGGPPARRRSYLAKALAPGARID</sequence>
<organism evidence="4 5">
    <name type="scientific">Roseisalinus antarcticus</name>
    <dbReference type="NCBI Taxonomy" id="254357"/>
    <lineage>
        <taxon>Bacteria</taxon>
        <taxon>Pseudomonadati</taxon>
        <taxon>Pseudomonadota</taxon>
        <taxon>Alphaproteobacteria</taxon>
        <taxon>Rhodobacterales</taxon>
        <taxon>Roseobacteraceae</taxon>
        <taxon>Roseisalinus</taxon>
    </lineage>
</organism>
<accession>A0A1Y5SSY9</accession>
<dbReference type="InterPro" id="IPR016181">
    <property type="entry name" value="Acyl_CoA_acyltransferase"/>
</dbReference>